<proteinExistence type="inferred from homology"/>
<feature type="compositionally biased region" description="Basic residues" evidence="12">
    <location>
        <begin position="352"/>
        <end position="361"/>
    </location>
</feature>
<dbReference type="AlphaFoldDB" id="A0A7S3BLP8"/>
<keyword evidence="9" id="KW-0406">Ion transport</keyword>
<dbReference type="GO" id="GO:0005267">
    <property type="term" value="F:potassium channel activity"/>
    <property type="evidence" value="ECO:0007669"/>
    <property type="project" value="UniProtKB-KW"/>
</dbReference>
<dbReference type="PANTHER" id="PTHR12454">
    <property type="entry name" value="TRIMERIC INTRACELLULAR CATION CHANNEL"/>
    <property type="match status" value="1"/>
</dbReference>
<name>A0A7S3BLP8_9VIRI</name>
<comment type="subcellular location">
    <subcellularLocation>
        <location evidence="1">Endomembrane system</location>
        <topology evidence="1">Multi-pass membrane protein</topology>
    </subcellularLocation>
</comment>
<evidence type="ECO:0000256" key="12">
    <source>
        <dbReference type="SAM" id="MobiDB-lite"/>
    </source>
</evidence>
<evidence type="ECO:0000256" key="11">
    <source>
        <dbReference type="ARBA" id="ARBA00023303"/>
    </source>
</evidence>
<organism evidence="14">
    <name type="scientific">Prasinoderma singulare</name>
    <dbReference type="NCBI Taxonomy" id="676789"/>
    <lineage>
        <taxon>Eukaryota</taxon>
        <taxon>Viridiplantae</taxon>
        <taxon>Prasinodermophyta</taxon>
        <taxon>Prasinodermophyceae</taxon>
        <taxon>Prasinodermales</taxon>
        <taxon>Prasinodermaceae</taxon>
        <taxon>Prasinoderma</taxon>
    </lineage>
</organism>
<dbReference type="Pfam" id="PF05197">
    <property type="entry name" value="TRIC"/>
    <property type="match status" value="1"/>
</dbReference>
<comment type="similarity">
    <text evidence="2">Belongs to the TMEM38 family.</text>
</comment>
<keyword evidence="10 13" id="KW-0472">Membrane</keyword>
<keyword evidence="3" id="KW-0813">Transport</keyword>
<keyword evidence="7" id="KW-0630">Potassium</keyword>
<dbReference type="GO" id="GO:0042802">
    <property type="term" value="F:identical protein binding"/>
    <property type="evidence" value="ECO:0007669"/>
    <property type="project" value="InterPro"/>
</dbReference>
<keyword evidence="6" id="KW-0631">Potassium channel</keyword>
<feature type="transmembrane region" description="Helical" evidence="13">
    <location>
        <begin position="132"/>
        <end position="156"/>
    </location>
</feature>
<evidence type="ECO:0000256" key="8">
    <source>
        <dbReference type="ARBA" id="ARBA00022989"/>
    </source>
</evidence>
<evidence type="ECO:0000256" key="10">
    <source>
        <dbReference type="ARBA" id="ARBA00023136"/>
    </source>
</evidence>
<dbReference type="GO" id="GO:0016020">
    <property type="term" value="C:membrane"/>
    <property type="evidence" value="ECO:0007669"/>
    <property type="project" value="InterPro"/>
</dbReference>
<sequence>MDLDAATAAAAAAAAAATEAAAKAAAAAAELNMTELNAAAAPALAAGWEFASSAAAMASPMLSKCAAAYASVPFYPALLGHCIFMVGLFKGRYERNWLKAFWVSFIGSFGGGTMVSLLHGERIAWLENNNILLMYAAVWYALNYAPVVSLFSKMLAGLLPVRMAAKAASTMLRVQLLCMQVNLAVAGYPGQWYTPLFFGTVAATGGKFIADAVAALSGERVASSFSLPDWPVRSGFFGSLIYTFLAHWSRLLAPELAEAAVMSLFLAHAVSSDLLGGELDWTAPLEWIFHLVTRIPASKTDSILAEAGAPREGGGQTPSGKASPAPSATPSRLQAPSSSSPASSSKKSGGGLRKRQLPARK</sequence>
<evidence type="ECO:0000313" key="14">
    <source>
        <dbReference type="EMBL" id="CAE0139219.1"/>
    </source>
</evidence>
<evidence type="ECO:0000256" key="2">
    <source>
        <dbReference type="ARBA" id="ARBA00005766"/>
    </source>
</evidence>
<evidence type="ECO:0000256" key="3">
    <source>
        <dbReference type="ARBA" id="ARBA00022448"/>
    </source>
</evidence>
<keyword evidence="4" id="KW-0633">Potassium transport</keyword>
<evidence type="ECO:0000256" key="7">
    <source>
        <dbReference type="ARBA" id="ARBA00022958"/>
    </source>
</evidence>
<dbReference type="InterPro" id="IPR007866">
    <property type="entry name" value="TRIC_channel"/>
</dbReference>
<evidence type="ECO:0000256" key="6">
    <source>
        <dbReference type="ARBA" id="ARBA00022826"/>
    </source>
</evidence>
<keyword evidence="11" id="KW-0407">Ion channel</keyword>
<evidence type="ECO:0000256" key="1">
    <source>
        <dbReference type="ARBA" id="ARBA00004127"/>
    </source>
</evidence>
<feature type="transmembrane region" description="Helical" evidence="13">
    <location>
        <begin position="66"/>
        <end position="89"/>
    </location>
</feature>
<reference evidence="14" key="1">
    <citation type="submission" date="2021-01" db="EMBL/GenBank/DDBJ databases">
        <authorList>
            <person name="Corre E."/>
            <person name="Pelletier E."/>
            <person name="Niang G."/>
            <person name="Scheremetjew M."/>
            <person name="Finn R."/>
            <person name="Kale V."/>
            <person name="Holt S."/>
            <person name="Cochrane G."/>
            <person name="Meng A."/>
            <person name="Brown T."/>
            <person name="Cohen L."/>
        </authorList>
    </citation>
    <scope>NUCLEOTIDE SEQUENCE</scope>
    <source>
        <strain evidence="14">RCC927</strain>
    </source>
</reference>
<evidence type="ECO:0000256" key="5">
    <source>
        <dbReference type="ARBA" id="ARBA00022692"/>
    </source>
</evidence>
<dbReference type="EMBL" id="HBHY01011286">
    <property type="protein sequence ID" value="CAE0139219.1"/>
    <property type="molecule type" value="Transcribed_RNA"/>
</dbReference>
<feature type="compositionally biased region" description="Low complexity" evidence="12">
    <location>
        <begin position="330"/>
        <end position="347"/>
    </location>
</feature>
<gene>
    <name evidence="14" type="ORF">PSIN1315_LOCUS7284</name>
</gene>
<evidence type="ECO:0000256" key="13">
    <source>
        <dbReference type="SAM" id="Phobius"/>
    </source>
</evidence>
<protein>
    <submittedName>
        <fullName evidence="14">Uncharacterized protein</fullName>
    </submittedName>
</protein>
<keyword evidence="5 13" id="KW-0812">Transmembrane</keyword>
<dbReference type="GO" id="GO:0012505">
    <property type="term" value="C:endomembrane system"/>
    <property type="evidence" value="ECO:0007669"/>
    <property type="project" value="UniProtKB-SubCell"/>
</dbReference>
<evidence type="ECO:0000256" key="4">
    <source>
        <dbReference type="ARBA" id="ARBA00022538"/>
    </source>
</evidence>
<accession>A0A7S3BLP8</accession>
<feature type="region of interest" description="Disordered" evidence="12">
    <location>
        <begin position="306"/>
        <end position="361"/>
    </location>
</feature>
<dbReference type="PANTHER" id="PTHR12454:SF11">
    <property type="entry name" value="GH25683P"/>
    <property type="match status" value="1"/>
</dbReference>
<evidence type="ECO:0000256" key="9">
    <source>
        <dbReference type="ARBA" id="ARBA00023065"/>
    </source>
</evidence>
<feature type="transmembrane region" description="Helical" evidence="13">
    <location>
        <begin position="101"/>
        <end position="120"/>
    </location>
</feature>
<keyword evidence="8 13" id="KW-1133">Transmembrane helix</keyword>